<evidence type="ECO:0000313" key="6">
    <source>
        <dbReference type="EMBL" id="KAK2964627.1"/>
    </source>
</evidence>
<feature type="domain" description="Thioredoxin" evidence="5">
    <location>
        <begin position="62"/>
        <end position="156"/>
    </location>
</feature>
<keyword evidence="4" id="KW-0472">Membrane</keyword>
<dbReference type="InterPro" id="IPR013766">
    <property type="entry name" value="Thioredoxin_domain"/>
</dbReference>
<organism evidence="6 7">
    <name type="scientific">Blattamonas nauphoetae</name>
    <dbReference type="NCBI Taxonomy" id="2049346"/>
    <lineage>
        <taxon>Eukaryota</taxon>
        <taxon>Metamonada</taxon>
        <taxon>Preaxostyla</taxon>
        <taxon>Oxymonadida</taxon>
        <taxon>Blattamonas</taxon>
    </lineage>
</organism>
<keyword evidence="3" id="KW-1133">Transmembrane helix</keyword>
<dbReference type="Pfam" id="PF00085">
    <property type="entry name" value="Thioredoxin"/>
    <property type="match status" value="1"/>
</dbReference>
<evidence type="ECO:0000259" key="5">
    <source>
        <dbReference type="Pfam" id="PF00085"/>
    </source>
</evidence>
<evidence type="ECO:0000256" key="2">
    <source>
        <dbReference type="ARBA" id="ARBA00022692"/>
    </source>
</evidence>
<name>A0ABQ9YLK2_9EUKA</name>
<sequence>MKIVERRKTLLSSISFVVSIIAEYDRVCGADPELCRRQATESAEQSGFRGIEEDGQILVPEISLSRFDTLINQNEPWIIYYYLPTCRACTLTTPIIYKFKKQLPDDFPVHVGMANCSGKRSVCSRLPPIVYPSIHFHLGQHGFPFEDTITVESLMAFAQQSKAELMERD</sequence>
<keyword evidence="7" id="KW-1185">Reference proteome</keyword>
<accession>A0ABQ9YLK2</accession>
<comment type="subcellular location">
    <subcellularLocation>
        <location evidence="1">Membrane</location>
        <topology evidence="1">Single-pass membrane protein</topology>
    </subcellularLocation>
</comment>
<gene>
    <name evidence="6" type="ORF">BLNAU_544</name>
</gene>
<evidence type="ECO:0000256" key="1">
    <source>
        <dbReference type="ARBA" id="ARBA00004167"/>
    </source>
</evidence>
<dbReference type="Proteomes" id="UP001281761">
    <property type="component" value="Unassembled WGS sequence"/>
</dbReference>
<evidence type="ECO:0000256" key="3">
    <source>
        <dbReference type="ARBA" id="ARBA00022989"/>
    </source>
</evidence>
<evidence type="ECO:0000313" key="7">
    <source>
        <dbReference type="Proteomes" id="UP001281761"/>
    </source>
</evidence>
<dbReference type="EMBL" id="JARBJD010000002">
    <property type="protein sequence ID" value="KAK2964627.1"/>
    <property type="molecule type" value="Genomic_DNA"/>
</dbReference>
<keyword evidence="2" id="KW-0812">Transmembrane</keyword>
<comment type="caution">
    <text evidence="6">The sequence shown here is derived from an EMBL/GenBank/DDBJ whole genome shotgun (WGS) entry which is preliminary data.</text>
</comment>
<protein>
    <recommendedName>
        <fullName evidence="5">Thioredoxin domain-containing protein</fullName>
    </recommendedName>
</protein>
<dbReference type="InterPro" id="IPR036249">
    <property type="entry name" value="Thioredoxin-like_sf"/>
</dbReference>
<dbReference type="PANTHER" id="PTHR46426">
    <property type="entry name" value="PROTEIN DISULFIDE-ISOMERASE TMX3"/>
    <property type="match status" value="1"/>
</dbReference>
<dbReference type="SUPFAM" id="SSF52833">
    <property type="entry name" value="Thioredoxin-like"/>
    <property type="match status" value="1"/>
</dbReference>
<reference evidence="6 7" key="1">
    <citation type="journal article" date="2022" name="bioRxiv">
        <title>Genomics of Preaxostyla Flagellates Illuminates Evolutionary Transitions and the Path Towards Mitochondrial Loss.</title>
        <authorList>
            <person name="Novak L.V.F."/>
            <person name="Treitli S.C."/>
            <person name="Pyrih J."/>
            <person name="Halakuc P."/>
            <person name="Pipaliya S.V."/>
            <person name="Vacek V."/>
            <person name="Brzon O."/>
            <person name="Soukal P."/>
            <person name="Eme L."/>
            <person name="Dacks J.B."/>
            <person name="Karnkowska A."/>
            <person name="Elias M."/>
            <person name="Hampl V."/>
        </authorList>
    </citation>
    <scope>NUCLEOTIDE SEQUENCE [LARGE SCALE GENOMIC DNA]</scope>
    <source>
        <strain evidence="6">NAU3</strain>
        <tissue evidence="6">Gut</tissue>
    </source>
</reference>
<proteinExistence type="predicted"/>
<dbReference type="PANTHER" id="PTHR46426:SF1">
    <property type="entry name" value="PROTEIN DISULFIDE-ISOMERASE TMX3"/>
    <property type="match status" value="1"/>
</dbReference>
<evidence type="ECO:0000256" key="4">
    <source>
        <dbReference type="ARBA" id="ARBA00023136"/>
    </source>
</evidence>
<dbReference type="Gene3D" id="3.40.30.10">
    <property type="entry name" value="Glutaredoxin"/>
    <property type="match status" value="1"/>
</dbReference>
<dbReference type="InterPro" id="IPR052250">
    <property type="entry name" value="PDI_TMX3"/>
</dbReference>